<feature type="compositionally biased region" description="Acidic residues" evidence="1">
    <location>
        <begin position="85"/>
        <end position="98"/>
    </location>
</feature>
<evidence type="ECO:0000313" key="2">
    <source>
        <dbReference type="EMBL" id="AMS06690.1"/>
    </source>
</evidence>
<feature type="region of interest" description="Disordered" evidence="1">
    <location>
        <begin position="74"/>
        <end position="104"/>
    </location>
</feature>
<protein>
    <submittedName>
        <fullName evidence="2">Cell division protein DivIVA</fullName>
    </submittedName>
</protein>
<gene>
    <name evidence="3" type="ORF">A8L58_00740</name>
    <name evidence="2" type="ORF">AXH35_15805</name>
</gene>
<dbReference type="GeneID" id="88086380"/>
<keyword evidence="2" id="KW-0131">Cell cycle</keyword>
<accession>A0A142KKQ2</accession>
<dbReference type="KEGG" id="aaci:ASQ49_15355"/>
<dbReference type="GO" id="GO:0051301">
    <property type="term" value="P:cell division"/>
    <property type="evidence" value="ECO:0007669"/>
    <property type="project" value="UniProtKB-KW"/>
</dbReference>
<keyword evidence="2" id="KW-0132">Cell division</keyword>
<dbReference type="AlphaFoldDB" id="A0A142KKQ2"/>
<dbReference type="EMBL" id="CP015970">
    <property type="protein sequence ID" value="AOZ45477.1"/>
    <property type="molecule type" value="Genomic_DNA"/>
</dbReference>
<dbReference type="Proteomes" id="UP000178666">
    <property type="component" value="Chromosome"/>
</dbReference>
<dbReference type="RefSeq" id="WP_015069899.1">
    <property type="nucleotide sequence ID" value="NZ_CP013126.1"/>
</dbReference>
<evidence type="ECO:0000313" key="4">
    <source>
        <dbReference type="Proteomes" id="UP000075221"/>
    </source>
</evidence>
<dbReference type="NCBIfam" id="TIGR03544">
    <property type="entry name" value="DivI1A_domain"/>
    <property type="match status" value="1"/>
</dbReference>
<dbReference type="EMBL" id="CP014352">
    <property type="protein sequence ID" value="AMS06690.1"/>
    <property type="molecule type" value="Genomic_DNA"/>
</dbReference>
<proteinExistence type="predicted"/>
<sequence>MVWVLSAVVIVIIGAAVMAASGRFGAVPPLVDDRPAPDLPEGDLGPDDLRSARFAVVARGYSMAQVDAMMDRLASQLGQAPAEATDQEQEEEPAEAVEDPGKTR</sequence>
<evidence type="ECO:0000313" key="5">
    <source>
        <dbReference type="Proteomes" id="UP000178666"/>
    </source>
</evidence>
<reference evidence="2 4" key="2">
    <citation type="submission" date="2016-02" db="EMBL/GenBank/DDBJ databases">
        <title>Complete Genome Sequence of Propionibacterium acidipropionici ATCC 55737.</title>
        <authorList>
            <person name="Luna Flores C.H."/>
            <person name="Nielsen L.K."/>
            <person name="Marcellin E."/>
        </authorList>
    </citation>
    <scope>NUCLEOTIDE SEQUENCE [LARGE SCALE GENOMIC DNA]</scope>
    <source>
        <strain evidence="2 4">ATCC 55737</strain>
    </source>
</reference>
<dbReference type="OMA" id="SQMETGQ"/>
<evidence type="ECO:0000256" key="1">
    <source>
        <dbReference type="SAM" id="MobiDB-lite"/>
    </source>
</evidence>
<dbReference type="Proteomes" id="UP000075221">
    <property type="component" value="Chromosome"/>
</dbReference>
<evidence type="ECO:0000313" key="3">
    <source>
        <dbReference type="EMBL" id="AOZ45477.1"/>
    </source>
</evidence>
<dbReference type="Gene3D" id="6.10.250.660">
    <property type="match status" value="1"/>
</dbReference>
<keyword evidence="5" id="KW-1185">Reference proteome</keyword>
<dbReference type="InterPro" id="IPR019933">
    <property type="entry name" value="DivIVA_domain"/>
</dbReference>
<organism evidence="2 4">
    <name type="scientific">Acidipropionibacterium acidipropionici</name>
    <dbReference type="NCBI Taxonomy" id="1748"/>
    <lineage>
        <taxon>Bacteria</taxon>
        <taxon>Bacillati</taxon>
        <taxon>Actinomycetota</taxon>
        <taxon>Actinomycetes</taxon>
        <taxon>Propionibacteriales</taxon>
        <taxon>Propionibacteriaceae</taxon>
        <taxon>Acidipropionibacterium</taxon>
    </lineage>
</organism>
<name>A0A142KKQ2_9ACTN</name>
<reference evidence="3 5" key="1">
    <citation type="journal article" date="2016" name="Plant Dis.">
        <title>Improved production of propionic acid using genome shuffling.</title>
        <authorList>
            <person name="Luna-Flores C.H."/>
            <person name="Palfreyman R.W."/>
            <person name="Kromer J.O."/>
            <person name="Nielsen L.K."/>
            <person name="Marcellin E."/>
        </authorList>
    </citation>
    <scope>NUCLEOTIDE SEQUENCE [LARGE SCALE GENOMIC DNA]</scope>
    <source>
        <strain evidence="3 5">F3E8</strain>
    </source>
</reference>